<feature type="compositionally biased region" description="Polar residues" evidence="1">
    <location>
        <begin position="462"/>
        <end position="472"/>
    </location>
</feature>
<dbReference type="PANTHER" id="PTHR47385">
    <property type="entry name" value="CALPONIN"/>
    <property type="match status" value="1"/>
</dbReference>
<feature type="compositionally biased region" description="Basic and acidic residues" evidence="1">
    <location>
        <begin position="263"/>
        <end position="350"/>
    </location>
</feature>
<dbReference type="InterPro" id="IPR001715">
    <property type="entry name" value="CH_dom"/>
</dbReference>
<dbReference type="HOGENOM" id="CLU_024074_0_0_1"/>
<proteinExistence type="predicted"/>
<feature type="compositionally biased region" description="Basic and acidic residues" evidence="1">
    <location>
        <begin position="475"/>
        <end position="490"/>
    </location>
</feature>
<dbReference type="PANTHER" id="PTHR47385:SF14">
    <property type="entry name" value="TRANSGELIN"/>
    <property type="match status" value="1"/>
</dbReference>
<dbReference type="InterPro" id="IPR036872">
    <property type="entry name" value="CH_dom_sf"/>
</dbReference>
<evidence type="ECO:0000313" key="4">
    <source>
        <dbReference type="Proteomes" id="UP000053259"/>
    </source>
</evidence>
<feature type="region of interest" description="Disordered" evidence="1">
    <location>
        <begin position="140"/>
        <end position="217"/>
    </location>
</feature>
<dbReference type="AlphaFoldDB" id="A0A0D2B8P9"/>
<dbReference type="VEuPathDB" id="FungiDB:PV09_01579"/>
<feature type="compositionally biased region" description="Basic and acidic residues" evidence="1">
    <location>
        <begin position="582"/>
        <end position="592"/>
    </location>
</feature>
<dbReference type="SUPFAM" id="SSF47576">
    <property type="entry name" value="Calponin-homology domain, CH-domain"/>
    <property type="match status" value="1"/>
</dbReference>
<dbReference type="Proteomes" id="UP000053259">
    <property type="component" value="Unassembled WGS sequence"/>
</dbReference>
<dbReference type="InterPro" id="IPR050606">
    <property type="entry name" value="Calponin-like"/>
</dbReference>
<feature type="region of interest" description="Disordered" evidence="1">
    <location>
        <begin position="257"/>
        <end position="688"/>
    </location>
</feature>
<dbReference type="GeneID" id="27309552"/>
<evidence type="ECO:0000259" key="2">
    <source>
        <dbReference type="PROSITE" id="PS50021"/>
    </source>
</evidence>
<dbReference type="RefSeq" id="XP_016217503.1">
    <property type="nucleotide sequence ID" value="XM_016354491.1"/>
</dbReference>
<dbReference type="PROSITE" id="PS50021">
    <property type="entry name" value="CH"/>
    <property type="match status" value="1"/>
</dbReference>
<feature type="compositionally biased region" description="Basic and acidic residues" evidence="1">
    <location>
        <begin position="609"/>
        <end position="628"/>
    </location>
</feature>
<reference evidence="3 4" key="1">
    <citation type="submission" date="2015-01" db="EMBL/GenBank/DDBJ databases">
        <title>The Genome Sequence of Ochroconis gallopava CBS43764.</title>
        <authorList>
            <consortium name="The Broad Institute Genomics Platform"/>
            <person name="Cuomo C."/>
            <person name="de Hoog S."/>
            <person name="Gorbushina A."/>
            <person name="Stielow B."/>
            <person name="Teixiera M."/>
            <person name="Abouelleil A."/>
            <person name="Chapman S.B."/>
            <person name="Priest M."/>
            <person name="Young S.K."/>
            <person name="Wortman J."/>
            <person name="Nusbaum C."/>
            <person name="Birren B."/>
        </authorList>
    </citation>
    <scope>NUCLEOTIDE SEQUENCE [LARGE SCALE GENOMIC DNA]</scope>
    <source>
        <strain evidence="3 4">CBS 43764</strain>
    </source>
</reference>
<accession>A0A0D2B8P9</accession>
<evidence type="ECO:0000313" key="3">
    <source>
        <dbReference type="EMBL" id="KIW07634.1"/>
    </source>
</evidence>
<feature type="compositionally biased region" description="Polar residues" evidence="1">
    <location>
        <begin position="146"/>
        <end position="157"/>
    </location>
</feature>
<feature type="compositionally biased region" description="Pro residues" evidence="1">
    <location>
        <begin position="523"/>
        <end position="537"/>
    </location>
</feature>
<feature type="domain" description="Calponin-homology (CH)" evidence="2">
    <location>
        <begin position="21"/>
        <end position="126"/>
    </location>
</feature>
<feature type="compositionally biased region" description="Low complexity" evidence="1">
    <location>
        <begin position="168"/>
        <end position="183"/>
    </location>
</feature>
<dbReference type="Pfam" id="PF00307">
    <property type="entry name" value="CH"/>
    <property type="match status" value="1"/>
</dbReference>
<dbReference type="InterPro" id="IPR003096">
    <property type="entry name" value="SM22_calponin"/>
</dbReference>
<dbReference type="STRING" id="253628.A0A0D2B8P9"/>
<dbReference type="PRINTS" id="PR00888">
    <property type="entry name" value="SM22CALPONIN"/>
</dbReference>
<protein>
    <recommendedName>
        <fullName evidence="2">Calponin-homology (CH) domain-containing protein</fullName>
    </recommendedName>
</protein>
<dbReference type="InParanoid" id="A0A0D2B8P9"/>
<evidence type="ECO:0000256" key="1">
    <source>
        <dbReference type="SAM" id="MobiDB-lite"/>
    </source>
</evidence>
<dbReference type="GO" id="GO:0051015">
    <property type="term" value="F:actin filament binding"/>
    <property type="evidence" value="ECO:0007669"/>
    <property type="project" value="TreeGrafter"/>
</dbReference>
<dbReference type="EMBL" id="KN847532">
    <property type="protein sequence ID" value="KIW07634.1"/>
    <property type="molecule type" value="Genomic_DNA"/>
</dbReference>
<dbReference type="GO" id="GO:0007015">
    <property type="term" value="P:actin filament organization"/>
    <property type="evidence" value="ECO:0007669"/>
    <property type="project" value="TreeGrafter"/>
</dbReference>
<dbReference type="GO" id="GO:0015629">
    <property type="term" value="C:actin cytoskeleton"/>
    <property type="evidence" value="ECO:0007669"/>
    <property type="project" value="TreeGrafter"/>
</dbReference>
<dbReference type="OrthoDB" id="21595at2759"/>
<dbReference type="SMART" id="SM00033">
    <property type="entry name" value="CH"/>
    <property type="match status" value="1"/>
</dbReference>
<feature type="compositionally biased region" description="Basic and acidic residues" evidence="1">
    <location>
        <begin position="392"/>
        <end position="446"/>
    </location>
</feature>
<keyword evidence="4" id="KW-1185">Reference proteome</keyword>
<feature type="compositionally biased region" description="Low complexity" evidence="1">
    <location>
        <begin position="513"/>
        <end position="522"/>
    </location>
</feature>
<dbReference type="CDD" id="cd21210">
    <property type="entry name" value="CH_SCP1-like"/>
    <property type="match status" value="1"/>
</dbReference>
<sequence>MASVTSLDQDMRKLRMDRYTPKAANEVRTWIEETLGDKLSGDLLEALKDGTVLCRLANLCLPGAPIKFKRSNMPFMQMENISHFLRACEEPPLNLPAHDRFLTVDLYESKDPAQVLQCLGAFSRVAHQLYPNIFKTTIGPKRSGGISPQKTGETGFSSGAFGRNRGLSSASPVSNSAAVPSTSRALSPALTGGSNSSRATEGARSPPASVSSWSKKEDQGATAPAWNIAQYGYMGGASQGNQGIAFGARRQITSASPYVPSLAEKERKRREKEEEEARLRQLAEEAEEKRRIERQAEEERARAEEERRWEEEARRQREEEKRRVEEQKRQWEEEERKWKMEEEARQREDAGSPIQQTTIRKGGDSHVRLEGQYLSQYRADQKAKSRQSSYNDPERLRERERVAELERQLEEAKERERQYLMERDRHHHEENHPHDRSRHNRSESRARSKSRARSRSRPRQDSMPTRQESNASWAGDEREYLRQQHAEYQRGKFARPLPEPNKPSLPSRPLPDPLASSVASRPLPEPTPPSSSRPLPSPSDYSTFPGANPPLNRTERFLANNPAPVAAQPRTYQPAEMGMTSESERKAEDARRVQSQQKTKAGGWASKSLLEREMERERERQREWEDSQRAMQAASRDANEGTKPGQSWDVNQYGYMGGDNQTRSGPGIGIAFGGRRQIIGPRPLGGPR</sequence>
<name>A0A0D2B8P9_9PEZI</name>
<gene>
    <name evidence="3" type="ORF">PV09_01579</name>
</gene>
<dbReference type="Gene3D" id="1.10.418.10">
    <property type="entry name" value="Calponin-like domain"/>
    <property type="match status" value="1"/>
</dbReference>
<organism evidence="3 4">
    <name type="scientific">Verruconis gallopava</name>
    <dbReference type="NCBI Taxonomy" id="253628"/>
    <lineage>
        <taxon>Eukaryota</taxon>
        <taxon>Fungi</taxon>
        <taxon>Dikarya</taxon>
        <taxon>Ascomycota</taxon>
        <taxon>Pezizomycotina</taxon>
        <taxon>Dothideomycetes</taxon>
        <taxon>Pleosporomycetidae</taxon>
        <taxon>Venturiales</taxon>
        <taxon>Sympoventuriaceae</taxon>
        <taxon>Verruconis</taxon>
    </lineage>
</organism>
<feature type="compositionally biased region" description="Pro residues" evidence="1">
    <location>
        <begin position="497"/>
        <end position="512"/>
    </location>
</feature>
<feature type="compositionally biased region" description="Basic residues" evidence="1">
    <location>
        <begin position="447"/>
        <end position="457"/>
    </location>
</feature>